<evidence type="ECO:0000313" key="2">
    <source>
        <dbReference type="EMBL" id="STO21038.1"/>
    </source>
</evidence>
<protein>
    <recommendedName>
        <fullName evidence="4">Coiled coil domain-containing protein</fullName>
    </recommendedName>
</protein>
<keyword evidence="3" id="KW-1185">Reference proteome</keyword>
<evidence type="ECO:0008006" key="4">
    <source>
        <dbReference type="Google" id="ProtNLM"/>
    </source>
</evidence>
<dbReference type="EMBL" id="UGGT01000001">
    <property type="protein sequence ID" value="STO21038.1"/>
    <property type="molecule type" value="Genomic_DNA"/>
</dbReference>
<feature type="compositionally biased region" description="Basic and acidic residues" evidence="1">
    <location>
        <begin position="475"/>
        <end position="488"/>
    </location>
</feature>
<dbReference type="STRING" id="1094715.GCA_000236165_01322"/>
<feature type="region of interest" description="Disordered" evidence="1">
    <location>
        <begin position="426"/>
        <end position="452"/>
    </location>
</feature>
<evidence type="ECO:0000313" key="3">
    <source>
        <dbReference type="Proteomes" id="UP000254554"/>
    </source>
</evidence>
<reference evidence="2 3" key="1">
    <citation type="submission" date="2018-06" db="EMBL/GenBank/DDBJ databases">
        <authorList>
            <consortium name="Pathogen Informatics"/>
            <person name="Doyle S."/>
        </authorList>
    </citation>
    <scope>NUCLEOTIDE SEQUENCE [LARGE SCALE GENOMIC DNA]</scope>
    <source>
        <strain evidence="2 3">NCTC11370</strain>
    </source>
</reference>
<dbReference type="OrthoDB" id="5651348at2"/>
<name>A0A377G9H5_9GAMM</name>
<dbReference type="Proteomes" id="UP000254554">
    <property type="component" value="Unassembled WGS sequence"/>
</dbReference>
<evidence type="ECO:0000256" key="1">
    <source>
        <dbReference type="SAM" id="MobiDB-lite"/>
    </source>
</evidence>
<organism evidence="2 3">
    <name type="scientific">Fluoribacter dumoffii</name>
    <dbReference type="NCBI Taxonomy" id="463"/>
    <lineage>
        <taxon>Bacteria</taxon>
        <taxon>Pseudomonadati</taxon>
        <taxon>Pseudomonadota</taxon>
        <taxon>Gammaproteobacteria</taxon>
        <taxon>Legionellales</taxon>
        <taxon>Legionellaceae</taxon>
        <taxon>Fluoribacter</taxon>
    </lineage>
</organism>
<dbReference type="AlphaFoldDB" id="A0A377G9H5"/>
<dbReference type="RefSeq" id="WP_010653318.1">
    <property type="nucleotide sequence ID" value="NZ_JAPHOS010000001.1"/>
</dbReference>
<dbReference type="GeneID" id="93292304"/>
<sequence>MPSFRKAFFNIFNSQQRVRQFSPEEQEKIYQEYRNSVGLTQDINFGSKAFDTHVQHRIKDHTGFKTAIGPEKEDTLEKLLKGDTPPAKQEIRDELKNLLTPKDFFTHAQETYNESMEVFQKRIKEVPELSIESMRGFHEQITTQARNALEAQQKVEMEALKTNAKDLAAKIGTLSGTTDPEQLKKIEDNLIGDLKKSHEDQLSEFNKTASENLTAIDKASALERKRIIFSGQLENWASQLSKKQKDEMLLEMERARAENRKKRGIAEDEFVSASVDVRDHTISTINPNDLNFIISLSGSKIQHKQAAKEGEPGLWSVSMPPRILSPFYYLSNKQNPKVDMLTMAQAVRASGFDSITMTINFDDPKTKKDRARQAYEAALECGFEPGPLPGQKGDKPLKGIVLRDGAGNEIDPATIFTPGELRELHASASERRDKLKKLVDEPPRQQFTKEATERFRKEIDDGRNDLRAKAGKAAIDEEKEKEYHEEIKTTLGQT</sequence>
<proteinExistence type="predicted"/>
<feature type="compositionally biased region" description="Basic and acidic residues" evidence="1">
    <location>
        <begin position="426"/>
        <end position="443"/>
    </location>
</feature>
<accession>A0A377G9H5</accession>
<feature type="region of interest" description="Disordered" evidence="1">
    <location>
        <begin position="475"/>
        <end position="494"/>
    </location>
</feature>
<gene>
    <name evidence="2" type="ORF">NCTC11370_01099</name>
</gene>